<evidence type="ECO:0000259" key="3">
    <source>
        <dbReference type="Pfam" id="PF03372"/>
    </source>
</evidence>
<evidence type="ECO:0000256" key="2">
    <source>
        <dbReference type="ARBA" id="ARBA00022801"/>
    </source>
</evidence>
<protein>
    <submittedName>
        <fullName evidence="4">Phospholipase C</fullName>
    </submittedName>
</protein>
<accession>A0A511QEH8</accession>
<dbReference type="CDD" id="cd09078">
    <property type="entry name" value="nSMase"/>
    <property type="match status" value="1"/>
</dbReference>
<proteinExistence type="predicted"/>
<name>A0A511QEH8_9VIBR</name>
<dbReference type="InterPro" id="IPR005135">
    <property type="entry name" value="Endo/exonuclease/phosphatase"/>
</dbReference>
<comment type="caution">
    <text evidence="4">The sequence shown here is derived from an EMBL/GenBank/DDBJ whole genome shotgun (WGS) entry which is preliminary data.</text>
</comment>
<keyword evidence="1" id="KW-0732">Signal</keyword>
<dbReference type="Gene3D" id="3.60.10.10">
    <property type="entry name" value="Endonuclease/exonuclease/phosphatase"/>
    <property type="match status" value="1"/>
</dbReference>
<evidence type="ECO:0000313" key="4">
    <source>
        <dbReference type="EMBL" id="GEM75703.1"/>
    </source>
</evidence>
<organism evidence="4 5">
    <name type="scientific">Vibrio sagamiensis NBRC 104589</name>
    <dbReference type="NCBI Taxonomy" id="1219064"/>
    <lineage>
        <taxon>Bacteria</taxon>
        <taxon>Pseudomonadati</taxon>
        <taxon>Pseudomonadota</taxon>
        <taxon>Gammaproteobacteria</taxon>
        <taxon>Vibrionales</taxon>
        <taxon>Vibrionaceae</taxon>
        <taxon>Vibrio</taxon>
    </lineage>
</organism>
<dbReference type="AlphaFoldDB" id="A0A511QEH8"/>
<gene>
    <name evidence="4" type="ORF">VSA01S_18150</name>
</gene>
<dbReference type="GO" id="GO:0004767">
    <property type="term" value="F:sphingomyelin phosphodiesterase activity"/>
    <property type="evidence" value="ECO:0007669"/>
    <property type="project" value="InterPro"/>
</dbReference>
<sequence>MFILLFSFYAKSETSVYILNNTDDKLHITFGGNYELWSNLGDEYVEPYKYTHVGDLNRYSKIGSGKTYYNFLFLGTSNLSLAIKLQGDFWGTNMSYTLLDPRSDTMIDFYSDRNIHTMIHGKYKYYYKASYTGVYDSVTIVIEKIPDKITNDEKKLSILTYNIWMLSHVGKYMSTRDKLIARTIKNNEVVFFQEMFRSDNQANVIRTMRKYFPYVSRKLDGGGFNTYDGGVITFSKYPIIKQQQYVFSNCTGTDCLSDKGALYTKIVKGNIPFHLVNLHLGSWNDVVNRNIRLTQVEEVARFIKSLNIPTNEPVIIGGDFNIGKNKYPEDFMRMKEILNVIEPSLYGKLIYSYDPYINENVTYTGESSRERLDYLLLVDNNSIVESFSKIEIPRSFDKNMWGIWDLSDHFAVRAEFTVSNNFFDSLHQ</sequence>
<dbReference type="GO" id="GO:0005576">
    <property type="term" value="C:extracellular region"/>
    <property type="evidence" value="ECO:0007669"/>
    <property type="project" value="InterPro"/>
</dbReference>
<dbReference type="Proteomes" id="UP000321922">
    <property type="component" value="Unassembled WGS sequence"/>
</dbReference>
<feature type="domain" description="Endonuclease/exonuclease/phosphatase" evidence="3">
    <location>
        <begin position="159"/>
        <end position="409"/>
    </location>
</feature>
<dbReference type="InterPro" id="IPR036691">
    <property type="entry name" value="Endo/exonu/phosph_ase_sf"/>
</dbReference>
<dbReference type="RefSeq" id="WP_039980234.1">
    <property type="nucleotide sequence ID" value="NZ_BAOJ01000029.1"/>
</dbReference>
<keyword evidence="5" id="KW-1185">Reference proteome</keyword>
<dbReference type="InterPro" id="IPR038772">
    <property type="entry name" value="Sph/SMPD2-like"/>
</dbReference>
<dbReference type="SUPFAM" id="SSF56219">
    <property type="entry name" value="DNase I-like"/>
    <property type="match status" value="1"/>
</dbReference>
<dbReference type="EMBL" id="BJXJ01000015">
    <property type="protein sequence ID" value="GEM75703.1"/>
    <property type="molecule type" value="Genomic_DNA"/>
</dbReference>
<dbReference type="PANTHER" id="PTHR16320">
    <property type="entry name" value="SPHINGOMYELINASE FAMILY MEMBER"/>
    <property type="match status" value="1"/>
</dbReference>
<evidence type="ECO:0000313" key="5">
    <source>
        <dbReference type="Proteomes" id="UP000321922"/>
    </source>
</evidence>
<keyword evidence="2" id="KW-0378">Hydrolase</keyword>
<dbReference type="InterPro" id="IPR017766">
    <property type="entry name" value="Sphingomyelinase/PLipase_C"/>
</dbReference>
<dbReference type="PANTHER" id="PTHR16320:SF23">
    <property type="entry name" value="SPHINGOMYELINASE C 1"/>
    <property type="match status" value="1"/>
</dbReference>
<reference evidence="4 5" key="1">
    <citation type="submission" date="2019-07" db="EMBL/GenBank/DDBJ databases">
        <title>Whole genome shotgun sequence of Vibrio sagamiensis NBRC 104589.</title>
        <authorList>
            <person name="Hosoyama A."/>
            <person name="Uohara A."/>
            <person name="Ohji S."/>
            <person name="Ichikawa N."/>
        </authorList>
    </citation>
    <scope>NUCLEOTIDE SEQUENCE [LARGE SCALE GENOMIC DNA]</scope>
    <source>
        <strain evidence="4 5">NBRC 104589</strain>
    </source>
</reference>
<evidence type="ECO:0000256" key="1">
    <source>
        <dbReference type="ARBA" id="ARBA00022729"/>
    </source>
</evidence>
<dbReference type="Pfam" id="PF03372">
    <property type="entry name" value="Exo_endo_phos"/>
    <property type="match status" value="1"/>
</dbReference>